<dbReference type="AlphaFoldDB" id="A0A4Y2CUQ1"/>
<accession>A0A4Y2CUQ1</accession>
<protein>
    <submittedName>
        <fullName evidence="1">Uncharacterized protein</fullName>
    </submittedName>
</protein>
<evidence type="ECO:0000313" key="1">
    <source>
        <dbReference type="EMBL" id="GBM08211.1"/>
    </source>
</evidence>
<gene>
    <name evidence="1" type="ORF">AVEN_32762_1</name>
</gene>
<organism evidence="1 2">
    <name type="scientific">Araneus ventricosus</name>
    <name type="common">Orbweaver spider</name>
    <name type="synonym">Epeira ventricosa</name>
    <dbReference type="NCBI Taxonomy" id="182803"/>
    <lineage>
        <taxon>Eukaryota</taxon>
        <taxon>Metazoa</taxon>
        <taxon>Ecdysozoa</taxon>
        <taxon>Arthropoda</taxon>
        <taxon>Chelicerata</taxon>
        <taxon>Arachnida</taxon>
        <taxon>Araneae</taxon>
        <taxon>Araneomorphae</taxon>
        <taxon>Entelegynae</taxon>
        <taxon>Araneoidea</taxon>
        <taxon>Araneidae</taxon>
        <taxon>Araneus</taxon>
    </lineage>
</organism>
<dbReference type="Proteomes" id="UP000499080">
    <property type="component" value="Unassembled WGS sequence"/>
</dbReference>
<proteinExistence type="predicted"/>
<comment type="caution">
    <text evidence="1">The sequence shown here is derived from an EMBL/GenBank/DDBJ whole genome shotgun (WGS) entry which is preliminary data.</text>
</comment>
<sequence length="159" mass="17435">MNETYELSGSISQKCLIHKFKCTRVTCGTPFYAVAEARVTSKTLFPPSISHKNVISSSQRNTVASPIAWEFPPASPTSSICRYENHSVINLHVSRFGVRICPQITDLCPAVVRYIKPRGASETRKRPSSSLVTCPFPLVFRSRGPLLKCGAPLLQSPGA</sequence>
<evidence type="ECO:0000313" key="2">
    <source>
        <dbReference type="Proteomes" id="UP000499080"/>
    </source>
</evidence>
<name>A0A4Y2CUQ1_ARAVE</name>
<reference evidence="1 2" key="1">
    <citation type="journal article" date="2019" name="Sci. Rep.">
        <title>Orb-weaving spider Araneus ventricosus genome elucidates the spidroin gene catalogue.</title>
        <authorList>
            <person name="Kono N."/>
            <person name="Nakamura H."/>
            <person name="Ohtoshi R."/>
            <person name="Moran D.A.P."/>
            <person name="Shinohara A."/>
            <person name="Yoshida Y."/>
            <person name="Fujiwara M."/>
            <person name="Mori M."/>
            <person name="Tomita M."/>
            <person name="Arakawa K."/>
        </authorList>
    </citation>
    <scope>NUCLEOTIDE SEQUENCE [LARGE SCALE GENOMIC DNA]</scope>
</reference>
<dbReference type="EMBL" id="BGPR01000253">
    <property type="protein sequence ID" value="GBM08211.1"/>
    <property type="molecule type" value="Genomic_DNA"/>
</dbReference>
<keyword evidence="2" id="KW-1185">Reference proteome</keyword>